<organism evidence="1 2">
    <name type="scientific">Aerophototrophica crusticola</name>
    <dbReference type="NCBI Taxonomy" id="1709002"/>
    <lineage>
        <taxon>Bacteria</taxon>
        <taxon>Pseudomonadati</taxon>
        <taxon>Pseudomonadota</taxon>
        <taxon>Alphaproteobacteria</taxon>
        <taxon>Rhodospirillales</taxon>
        <taxon>Rhodospirillaceae</taxon>
        <taxon>Aerophototrophica</taxon>
    </lineage>
</organism>
<reference evidence="1" key="1">
    <citation type="submission" date="2020-04" db="EMBL/GenBank/DDBJ databases">
        <title>A desert anoxygenic phototrophic bacterium fixes CO2 using RubisCO under aerobic conditions.</title>
        <authorList>
            <person name="Tang K."/>
        </authorList>
    </citation>
    <scope>NUCLEOTIDE SEQUENCE [LARGE SCALE GENOMIC DNA]</scope>
    <source>
        <strain evidence="1">MIMtkB3</strain>
    </source>
</reference>
<protein>
    <submittedName>
        <fullName evidence="1">Uncharacterized protein</fullName>
    </submittedName>
</protein>
<gene>
    <name evidence="1" type="ORF">HHL28_09935</name>
</gene>
<accession>A0A858R7J4</accession>
<dbReference type="KEGG" id="acru:HHL28_09935"/>
<dbReference type="AlphaFoldDB" id="A0A858R7J4"/>
<evidence type="ECO:0000313" key="2">
    <source>
        <dbReference type="Proteomes" id="UP000501891"/>
    </source>
</evidence>
<dbReference type="EMBL" id="CP051775">
    <property type="protein sequence ID" value="QJE73371.1"/>
    <property type="molecule type" value="Genomic_DNA"/>
</dbReference>
<dbReference type="Proteomes" id="UP000501891">
    <property type="component" value="Chromosome"/>
</dbReference>
<evidence type="ECO:0000313" key="1">
    <source>
        <dbReference type="EMBL" id="QJE73371.1"/>
    </source>
</evidence>
<keyword evidence="2" id="KW-1185">Reference proteome</keyword>
<proteinExistence type="predicted"/>
<name>A0A858R7J4_9PROT</name>
<sequence>MVTGRPRHPSKEIEGAVSYAESQGWTFVKGRGHCWGMLRCPANEADCRCGEFCQVSVWSTPRVPENEARKIRRAVDGCIFGPGDSVASMTSKRGRGT</sequence>